<evidence type="ECO:0000256" key="7">
    <source>
        <dbReference type="ARBA" id="ARBA00023239"/>
    </source>
</evidence>
<feature type="active site" description="Proton acceptor" evidence="9">
    <location>
        <position position="58"/>
    </location>
</feature>
<keyword evidence="11" id="KW-0150">Chloroplast</keyword>
<dbReference type="InterPro" id="IPR013785">
    <property type="entry name" value="Aldolase_TIM"/>
</dbReference>
<dbReference type="AlphaFoldDB" id="A0A1G4NYM8"/>
<dbReference type="UniPathway" id="UPA00035">
    <property type="reaction ID" value="UER00044"/>
</dbReference>
<reference evidence="11" key="2">
    <citation type="submission" date="2016-10" db="EMBL/GenBank/DDBJ databases">
        <authorList>
            <person name="de Groot N.N."/>
        </authorList>
    </citation>
    <scope>NUCLEOTIDE SEQUENCE</scope>
    <source>
        <strain evidence="11">J.0255</strain>
    </source>
</reference>
<dbReference type="NCBIfam" id="TIGR00262">
    <property type="entry name" value="trpA"/>
    <property type="match status" value="1"/>
</dbReference>
<dbReference type="PANTHER" id="PTHR43406:SF1">
    <property type="entry name" value="TRYPTOPHAN SYNTHASE ALPHA CHAIN, CHLOROPLASTIC"/>
    <property type="match status" value="1"/>
</dbReference>
<comment type="function">
    <text evidence="1 9">The alpha subunit is responsible for the aldol cleavage of indoleglycerol phosphate to indole and glyceraldehyde 3-phosphate.</text>
</comment>
<accession>A0A1G4NYM8</accession>
<evidence type="ECO:0000256" key="3">
    <source>
        <dbReference type="ARBA" id="ARBA00011270"/>
    </source>
</evidence>
<dbReference type="PANTHER" id="PTHR43406">
    <property type="entry name" value="TRYPTOPHAN SYNTHASE, ALPHA CHAIN"/>
    <property type="match status" value="1"/>
</dbReference>
<feature type="active site" description="Proton acceptor" evidence="9">
    <location>
        <position position="47"/>
    </location>
</feature>
<comment type="similarity">
    <text evidence="9 10">Belongs to the TrpA family.</text>
</comment>
<dbReference type="InterPro" id="IPR011060">
    <property type="entry name" value="RibuloseP-bd_barrel"/>
</dbReference>
<dbReference type="Pfam" id="PF00290">
    <property type="entry name" value="Trp_syntA"/>
    <property type="match status" value="1"/>
</dbReference>
<proteinExistence type="inferred from homology"/>
<evidence type="ECO:0000256" key="1">
    <source>
        <dbReference type="ARBA" id="ARBA00003365"/>
    </source>
</evidence>
<keyword evidence="4 9" id="KW-0028">Amino-acid biosynthesis</keyword>
<evidence type="ECO:0000256" key="9">
    <source>
        <dbReference type="HAMAP-Rule" id="MF_00131"/>
    </source>
</evidence>
<sequence length="264" mass="28686">MAIISSTLKSVKDKCGLVPFITAGSPTIDVTEQAVKLLDQEGADVIEIGLPYSDPLADGPIIQKASKQALEQGVTLEIVLNTISKVYTKINAPIVLFTYYNPILSKGINIFLEQIAQSGVRGLIIPDLPLEEADYIADICQAWSIELILLVTPTSSMSRVEAVIEKSQGTIYIVSSTGVTGLRENVNQEMLDFVSKIRSRTDKSLILGFGISKVQHVETVANWSINGIVIGSAFVNRLANCDAYQGLQDVRRFCGSIKSVLRKV</sequence>
<comment type="subcellular location">
    <subcellularLocation>
        <location evidence="9">Plastid</location>
        <location evidence="9">Chloroplast</location>
    </subcellularLocation>
</comment>
<geneLocation type="chloroplast" evidence="11"/>
<evidence type="ECO:0000256" key="6">
    <source>
        <dbReference type="ARBA" id="ARBA00023141"/>
    </source>
</evidence>
<evidence type="ECO:0000256" key="8">
    <source>
        <dbReference type="ARBA" id="ARBA00049047"/>
    </source>
</evidence>
<keyword evidence="11" id="KW-0934">Plastid</keyword>
<dbReference type="GO" id="GO:0009507">
    <property type="term" value="C:chloroplast"/>
    <property type="evidence" value="ECO:0007669"/>
    <property type="project" value="UniProtKB-SubCell"/>
</dbReference>
<dbReference type="GO" id="GO:0005829">
    <property type="term" value="C:cytosol"/>
    <property type="evidence" value="ECO:0007669"/>
    <property type="project" value="TreeGrafter"/>
</dbReference>
<evidence type="ECO:0000256" key="2">
    <source>
        <dbReference type="ARBA" id="ARBA00004733"/>
    </source>
</evidence>
<dbReference type="FunFam" id="3.20.20.70:FF:000037">
    <property type="entry name" value="Tryptophan synthase alpha chain"/>
    <property type="match status" value="1"/>
</dbReference>
<evidence type="ECO:0000256" key="4">
    <source>
        <dbReference type="ARBA" id="ARBA00022605"/>
    </source>
</evidence>
<dbReference type="InterPro" id="IPR018204">
    <property type="entry name" value="Trp_synthase_alpha_AS"/>
</dbReference>
<reference evidence="11" key="1">
    <citation type="submission" date="2016-10" db="EMBL/GenBank/DDBJ databases">
        <title>Chloroplast genomes as a tool to resolve red algal phylogenies: a case study in the Nemaliales.</title>
        <authorList>
            <person name="Costa J.F."/>
            <person name="Lin S.M."/>
            <person name="Macaya E.C."/>
            <person name="Fernandez-Garcia C."/>
            <person name="Verbruggen H."/>
        </authorList>
    </citation>
    <scope>NUCLEOTIDE SEQUENCE</scope>
    <source>
        <strain evidence="11">J.0255</strain>
    </source>
</reference>
<gene>
    <name evidence="9 11" type="primary">trpA</name>
    <name evidence="11" type="ORF">J0255_57</name>
</gene>
<keyword evidence="6 9" id="KW-0057">Aromatic amino acid biosynthesis</keyword>
<dbReference type="GO" id="GO:0004834">
    <property type="term" value="F:tryptophan synthase activity"/>
    <property type="evidence" value="ECO:0007669"/>
    <property type="project" value="UniProtKB-UniRule"/>
</dbReference>
<dbReference type="GeneID" id="29998094"/>
<dbReference type="EMBL" id="LT622875">
    <property type="protein sequence ID" value="SCW23745.1"/>
    <property type="molecule type" value="Genomic_DNA"/>
</dbReference>
<evidence type="ECO:0000313" key="11">
    <source>
        <dbReference type="EMBL" id="SCW23745.1"/>
    </source>
</evidence>
<evidence type="ECO:0000256" key="10">
    <source>
        <dbReference type="RuleBase" id="RU003662"/>
    </source>
</evidence>
<dbReference type="CDD" id="cd04724">
    <property type="entry name" value="Tryptophan_synthase_alpha"/>
    <property type="match status" value="1"/>
</dbReference>
<dbReference type="PROSITE" id="PS00167">
    <property type="entry name" value="TRP_SYNTHASE_ALPHA"/>
    <property type="match status" value="1"/>
</dbReference>
<dbReference type="EC" id="4.2.1.20" evidence="9"/>
<dbReference type="RefSeq" id="YP_009315290.1">
    <property type="nucleotide sequence ID" value="NC_031666.1"/>
</dbReference>
<protein>
    <recommendedName>
        <fullName evidence="9">Tryptophan synthase alpha chain</fullName>
        <ecNumber evidence="9">4.2.1.20</ecNumber>
    </recommendedName>
</protein>
<keyword evidence="5 9" id="KW-0822">Tryptophan biosynthesis</keyword>
<comment type="subunit">
    <text evidence="3 9">Tetramer of two alpha and two beta chains.</text>
</comment>
<dbReference type="HAMAP" id="MF_00131">
    <property type="entry name" value="Trp_synth_alpha"/>
    <property type="match status" value="1"/>
</dbReference>
<evidence type="ECO:0000256" key="5">
    <source>
        <dbReference type="ARBA" id="ARBA00022822"/>
    </source>
</evidence>
<dbReference type="InterPro" id="IPR002028">
    <property type="entry name" value="Trp_synthase_suA"/>
</dbReference>
<keyword evidence="7 9" id="KW-0456">Lyase</keyword>
<dbReference type="SUPFAM" id="SSF51366">
    <property type="entry name" value="Ribulose-phoshate binding barrel"/>
    <property type="match status" value="1"/>
</dbReference>
<comment type="pathway">
    <text evidence="2 9">Amino-acid biosynthesis; L-tryptophan biosynthesis; L-tryptophan from chorismate: step 5/5.</text>
</comment>
<dbReference type="Gene3D" id="3.20.20.70">
    <property type="entry name" value="Aldolase class I"/>
    <property type="match status" value="1"/>
</dbReference>
<comment type="catalytic activity">
    <reaction evidence="8 9">
        <text>(1S,2R)-1-C-(indol-3-yl)glycerol 3-phosphate + L-serine = D-glyceraldehyde 3-phosphate + L-tryptophan + H2O</text>
        <dbReference type="Rhea" id="RHEA:10532"/>
        <dbReference type="ChEBI" id="CHEBI:15377"/>
        <dbReference type="ChEBI" id="CHEBI:33384"/>
        <dbReference type="ChEBI" id="CHEBI:57912"/>
        <dbReference type="ChEBI" id="CHEBI:58866"/>
        <dbReference type="ChEBI" id="CHEBI:59776"/>
        <dbReference type="EC" id="4.2.1.20"/>
    </reaction>
</comment>
<name>A0A1G4NYM8_9FLOR</name>
<organism evidence="11">
    <name type="scientific">Yamadaella caenomyce</name>
    <dbReference type="NCBI Taxonomy" id="259029"/>
    <lineage>
        <taxon>Eukaryota</taxon>
        <taxon>Rhodophyta</taxon>
        <taxon>Florideophyceae</taxon>
        <taxon>Nemaliophycidae</taxon>
        <taxon>Nemaliales</taxon>
        <taxon>Liagoraceae</taxon>
        <taxon>Yamadaella</taxon>
    </lineage>
</organism>